<feature type="chain" id="PRO_5004524273" description="Lipoprotein" evidence="1">
    <location>
        <begin position="18"/>
        <end position="105"/>
    </location>
</feature>
<feature type="signal peptide" evidence="1">
    <location>
        <begin position="1"/>
        <end position="17"/>
    </location>
</feature>
<dbReference type="AlphaFoldDB" id="S3UV85"/>
<evidence type="ECO:0000313" key="2">
    <source>
        <dbReference type="EMBL" id="EPG74316.1"/>
    </source>
</evidence>
<reference evidence="2" key="1">
    <citation type="submission" date="2013-04" db="EMBL/GenBank/DDBJ databases">
        <authorList>
            <person name="Harkins D.M."/>
            <person name="Durkin A.S."/>
            <person name="Selengut J.D."/>
            <person name="Sanka R."/>
            <person name="DePew J."/>
            <person name="Purushe J."/>
            <person name="Ahmed A."/>
            <person name="van der Linden H."/>
            <person name="Goris M.G.A."/>
            <person name="Hartskeerl R.A."/>
            <person name="Vinetz J.M."/>
            <person name="Sutton G.G."/>
            <person name="Nelson W.C."/>
            <person name="Fouts D.E."/>
        </authorList>
    </citation>
    <scope>NUCLEOTIDE SEQUENCE [LARGE SCALE GENOMIC DNA]</scope>
    <source>
        <strain evidence="2">BUT 6</strain>
    </source>
</reference>
<dbReference type="OrthoDB" id="333421at2"/>
<dbReference type="STRING" id="1193011.LEP1GSC058_2798"/>
<name>S3UV85_9LEPT</name>
<dbReference type="Proteomes" id="UP000014540">
    <property type="component" value="Unassembled WGS sequence"/>
</dbReference>
<evidence type="ECO:0000313" key="3">
    <source>
        <dbReference type="Proteomes" id="UP000014540"/>
    </source>
</evidence>
<proteinExistence type="predicted"/>
<dbReference type="RefSeq" id="WP_016550772.1">
    <property type="nucleotide sequence ID" value="NZ_AKWZ02000010.1"/>
</dbReference>
<dbReference type="NCBIfam" id="NF047524">
    <property type="entry name" value="LIC_10461_domain"/>
    <property type="match status" value="1"/>
</dbReference>
<comment type="caution">
    <text evidence="2">The sequence shown here is derived from an EMBL/GenBank/DDBJ whole genome shotgun (WGS) entry which is preliminary data.</text>
</comment>
<evidence type="ECO:0000256" key="1">
    <source>
        <dbReference type="SAM" id="SignalP"/>
    </source>
</evidence>
<gene>
    <name evidence="2" type="ORF">LEP1GSC058_2798</name>
</gene>
<accession>S3UV85</accession>
<sequence>MLSLKYFLCLFAGAALLYNCHSTILVHKETGSPPASLTKDPPEPDRKFRQASFVFGIYPSGSATEVSCPNSQPEVRMVTGFLDSIIHFLIGPFYTTKTVEVRCKK</sequence>
<protein>
    <recommendedName>
        <fullName evidence="4">Lipoprotein</fullName>
    </recommendedName>
</protein>
<keyword evidence="3" id="KW-1185">Reference proteome</keyword>
<organism evidence="2 3">
    <name type="scientific">Leptospira fainei serovar Hurstbridge str. BUT 6</name>
    <dbReference type="NCBI Taxonomy" id="1193011"/>
    <lineage>
        <taxon>Bacteria</taxon>
        <taxon>Pseudomonadati</taxon>
        <taxon>Spirochaetota</taxon>
        <taxon>Spirochaetia</taxon>
        <taxon>Leptospirales</taxon>
        <taxon>Leptospiraceae</taxon>
        <taxon>Leptospira</taxon>
    </lineage>
</organism>
<dbReference type="EMBL" id="AKWZ02000010">
    <property type="protein sequence ID" value="EPG74316.1"/>
    <property type="molecule type" value="Genomic_DNA"/>
</dbReference>
<keyword evidence="1" id="KW-0732">Signal</keyword>
<evidence type="ECO:0008006" key="4">
    <source>
        <dbReference type="Google" id="ProtNLM"/>
    </source>
</evidence>